<dbReference type="AlphaFoldDB" id="A0A9W8K5R7"/>
<feature type="region of interest" description="Disordered" evidence="1">
    <location>
        <begin position="60"/>
        <end position="93"/>
    </location>
</feature>
<evidence type="ECO:0000313" key="3">
    <source>
        <dbReference type="EMBL" id="KAJ3513349.1"/>
    </source>
</evidence>
<keyword evidence="4" id="KW-1185">Reference proteome</keyword>
<feature type="compositionally biased region" description="Basic and acidic residues" evidence="1">
    <location>
        <begin position="189"/>
        <end position="205"/>
    </location>
</feature>
<organism evidence="3 4">
    <name type="scientific">Agrocybe chaxingu</name>
    <dbReference type="NCBI Taxonomy" id="84603"/>
    <lineage>
        <taxon>Eukaryota</taxon>
        <taxon>Fungi</taxon>
        <taxon>Dikarya</taxon>
        <taxon>Basidiomycota</taxon>
        <taxon>Agaricomycotina</taxon>
        <taxon>Agaricomycetes</taxon>
        <taxon>Agaricomycetidae</taxon>
        <taxon>Agaricales</taxon>
        <taxon>Agaricineae</taxon>
        <taxon>Strophariaceae</taxon>
        <taxon>Agrocybe</taxon>
    </lineage>
</organism>
<reference evidence="3" key="1">
    <citation type="submission" date="2022-07" db="EMBL/GenBank/DDBJ databases">
        <title>Genome Sequence of Agrocybe chaxingu.</title>
        <authorList>
            <person name="Buettner E."/>
        </authorList>
    </citation>
    <scope>NUCLEOTIDE SEQUENCE</scope>
    <source>
        <strain evidence="3">MP-N11</strain>
    </source>
</reference>
<protein>
    <submittedName>
        <fullName evidence="3">Uncharacterized protein</fullName>
    </submittedName>
</protein>
<proteinExistence type="predicted"/>
<evidence type="ECO:0000313" key="4">
    <source>
        <dbReference type="Proteomes" id="UP001148786"/>
    </source>
</evidence>
<feature type="transmembrane region" description="Helical" evidence="2">
    <location>
        <begin position="30"/>
        <end position="53"/>
    </location>
</feature>
<dbReference type="EMBL" id="JANKHO010000203">
    <property type="protein sequence ID" value="KAJ3513349.1"/>
    <property type="molecule type" value="Genomic_DNA"/>
</dbReference>
<feature type="region of interest" description="Disordered" evidence="1">
    <location>
        <begin position="176"/>
        <end position="205"/>
    </location>
</feature>
<name>A0A9W8K5R7_9AGAR</name>
<evidence type="ECO:0000256" key="1">
    <source>
        <dbReference type="SAM" id="MobiDB-lite"/>
    </source>
</evidence>
<dbReference type="OrthoDB" id="2848852at2759"/>
<feature type="compositionally biased region" description="Polar residues" evidence="1">
    <location>
        <begin position="61"/>
        <end position="74"/>
    </location>
</feature>
<feature type="compositionally biased region" description="Low complexity" evidence="1">
    <location>
        <begin position="1"/>
        <end position="23"/>
    </location>
</feature>
<evidence type="ECO:0000256" key="2">
    <source>
        <dbReference type="SAM" id="Phobius"/>
    </source>
</evidence>
<gene>
    <name evidence="3" type="ORF">NLJ89_g3002</name>
</gene>
<sequence>MTSSSTATPSGLTTTSTLSDPGTPKSDRRLLTTVVILAIVAAFLIAFIIWLTLRVKRRQSNGESSGPYQGTVMNQDHPAANITPFGAGGPHAGRKAPQFTHTPGEDMRIAVRRPDGAWHFADSRTPFTPTGVQDIDVLPSPMSSSVSLLSLLPQQPLSKKAQEARSYGKGYDSDIDFEVRRTVPPPPAYHREPCREHFDDARSPV</sequence>
<feature type="region of interest" description="Disordered" evidence="1">
    <location>
        <begin position="1"/>
        <end position="25"/>
    </location>
</feature>
<dbReference type="Proteomes" id="UP001148786">
    <property type="component" value="Unassembled WGS sequence"/>
</dbReference>
<keyword evidence="2" id="KW-1133">Transmembrane helix</keyword>
<accession>A0A9W8K5R7</accession>
<keyword evidence="2" id="KW-0472">Membrane</keyword>
<keyword evidence="2" id="KW-0812">Transmembrane</keyword>
<comment type="caution">
    <text evidence="3">The sequence shown here is derived from an EMBL/GenBank/DDBJ whole genome shotgun (WGS) entry which is preliminary data.</text>
</comment>